<organism evidence="2 3">
    <name type="scientific">Novosphingobium aromaticivorans (strain ATCC 700278 / DSM 12444 / CCUG 56034 / CIP 105152 / NBRC 16084 / F199)</name>
    <dbReference type="NCBI Taxonomy" id="279238"/>
    <lineage>
        <taxon>Bacteria</taxon>
        <taxon>Pseudomonadati</taxon>
        <taxon>Pseudomonadota</taxon>
        <taxon>Alphaproteobacteria</taxon>
        <taxon>Sphingomonadales</taxon>
        <taxon>Sphingomonadaceae</taxon>
        <taxon>Novosphingobium</taxon>
    </lineage>
</organism>
<dbReference type="AlphaFoldDB" id="Q2G4N0"/>
<evidence type="ECO:0000256" key="1">
    <source>
        <dbReference type="SAM" id="MobiDB-lite"/>
    </source>
</evidence>
<evidence type="ECO:0000313" key="3">
    <source>
        <dbReference type="Proteomes" id="UP000009134"/>
    </source>
</evidence>
<dbReference type="Proteomes" id="UP000009134">
    <property type="component" value="Chromosome"/>
</dbReference>
<gene>
    <name evidence="2" type="ordered locus">Saro_2757</name>
</gene>
<protein>
    <submittedName>
        <fullName evidence="2">Uncharacterized protein</fullName>
    </submittedName>
</protein>
<feature type="compositionally biased region" description="Basic and acidic residues" evidence="1">
    <location>
        <begin position="36"/>
        <end position="45"/>
    </location>
</feature>
<evidence type="ECO:0000313" key="2">
    <source>
        <dbReference type="EMBL" id="ABD27193.1"/>
    </source>
</evidence>
<dbReference type="HOGENOM" id="CLU_2509395_0_0_5"/>
<feature type="region of interest" description="Disordered" evidence="1">
    <location>
        <begin position="36"/>
        <end position="62"/>
    </location>
</feature>
<sequence>MWQSAYGHRANKATWLYYVGERAPFQLRWERPVGSHQVGFHDQRGKARNKPTLNKREANATPPDFRDTLIALALWSYPQALSLAA</sequence>
<dbReference type="KEGG" id="nar:Saro_2757"/>
<accession>Q2G4N0</accession>
<proteinExistence type="predicted"/>
<name>Q2G4N0_NOVAD</name>
<keyword evidence="3" id="KW-1185">Reference proteome</keyword>
<dbReference type="STRING" id="279238.Saro_2757"/>
<reference evidence="3" key="1">
    <citation type="submission" date="2006-01" db="EMBL/GenBank/DDBJ databases">
        <title>Complete sequence of Novosphingobium aromaticivorans DSM 12444.</title>
        <authorList>
            <consortium name="US DOE Joint Genome Institute"/>
            <person name="Copeland A."/>
            <person name="Lucas S."/>
            <person name="Lapidus A."/>
            <person name="Barry K."/>
            <person name="Detter J.C."/>
            <person name="Glavina T."/>
            <person name="Hammon N."/>
            <person name="Israni S."/>
            <person name="Pitluck S."/>
            <person name="Chain P."/>
            <person name="Malfatti S."/>
            <person name="Shin M."/>
            <person name="Vergez L."/>
            <person name="Schmutz J."/>
            <person name="Larimer F."/>
            <person name="Land M."/>
            <person name="Kyrpides N."/>
            <person name="Ivanova N."/>
            <person name="Fredrickson J."/>
            <person name="Balkwill D."/>
            <person name="Romine M.F."/>
            <person name="Richardson P."/>
        </authorList>
    </citation>
    <scope>NUCLEOTIDE SEQUENCE [LARGE SCALE GENOMIC DNA]</scope>
    <source>
        <strain evidence="3">ATCC 700278 / DSM 12444 / CCUG 56034 / CIP 105152 / NBRC 16084 / F199</strain>
    </source>
</reference>
<dbReference type="EMBL" id="CP000248">
    <property type="protein sequence ID" value="ABD27193.1"/>
    <property type="molecule type" value="Genomic_DNA"/>
</dbReference>